<dbReference type="InterPro" id="IPR036291">
    <property type="entry name" value="NAD(P)-bd_dom_sf"/>
</dbReference>
<gene>
    <name evidence="3" type="ORF">AZI86_11180</name>
</gene>
<dbReference type="Gene3D" id="3.90.25.10">
    <property type="entry name" value="UDP-galactose 4-epimerase, domain 1"/>
    <property type="match status" value="1"/>
</dbReference>
<evidence type="ECO:0000313" key="3">
    <source>
        <dbReference type="EMBL" id="KYG64762.1"/>
    </source>
</evidence>
<accession>A0A150WLJ7</accession>
<dbReference type="InterPro" id="IPR001509">
    <property type="entry name" value="Epimerase_deHydtase"/>
</dbReference>
<proteinExistence type="inferred from homology"/>
<dbReference type="SUPFAM" id="SSF51735">
    <property type="entry name" value="NAD(P)-binding Rossmann-fold domains"/>
    <property type="match status" value="1"/>
</dbReference>
<dbReference type="Pfam" id="PF01370">
    <property type="entry name" value="Epimerase"/>
    <property type="match status" value="1"/>
</dbReference>
<feature type="domain" description="NAD-dependent epimerase/dehydratase" evidence="2">
    <location>
        <begin position="15"/>
        <end position="263"/>
    </location>
</feature>
<keyword evidence="4" id="KW-1185">Reference proteome</keyword>
<dbReference type="RefSeq" id="WP_061835273.1">
    <property type="nucleotide sequence ID" value="NZ_LUKE01000002.1"/>
</dbReference>
<evidence type="ECO:0000313" key="4">
    <source>
        <dbReference type="Proteomes" id="UP000075320"/>
    </source>
</evidence>
<organism evidence="3 4">
    <name type="scientific">Bdellovibrio bacteriovorus</name>
    <dbReference type="NCBI Taxonomy" id="959"/>
    <lineage>
        <taxon>Bacteria</taxon>
        <taxon>Pseudomonadati</taxon>
        <taxon>Bdellovibrionota</taxon>
        <taxon>Bdellovibrionia</taxon>
        <taxon>Bdellovibrionales</taxon>
        <taxon>Pseudobdellovibrionaceae</taxon>
        <taxon>Bdellovibrio</taxon>
    </lineage>
</organism>
<dbReference type="OrthoDB" id="5289052at2"/>
<dbReference type="AlphaFoldDB" id="A0A150WLJ7"/>
<sequence>MSLSREFWQGKRVFVTSPTSFLGAWTCLSLTYLGAQVFGFGEASSEALSLFDVSGLAQKISMTYADIRDEKSLSDTLNFAQSDIVLHLGELGFLFEEDRKSPELIAKSVVGTANLLELLRETASVRALVVASSDKVYARPAVVPSVEDSALGAYEILPTARLCSELVTLSYRHSFFNPDKYNKHKIALATARLGAGVGGGDFALKSFMREAVESVRGGGPMVLRHPSSMRSWIHVLDQVRGLLLLAEKLLERGPKLAPTYNLGSNSMATVGDALELIKRSWMGSVEGVALSSKATSVHGTMNSDLALQDLGWQPVLSVEESIKAAVTWYRAYFNGTSEEEILRQLKLHL</sequence>
<dbReference type="EMBL" id="LUKE01000002">
    <property type="protein sequence ID" value="KYG64762.1"/>
    <property type="molecule type" value="Genomic_DNA"/>
</dbReference>
<evidence type="ECO:0000259" key="2">
    <source>
        <dbReference type="Pfam" id="PF01370"/>
    </source>
</evidence>
<comment type="caution">
    <text evidence="3">The sequence shown here is derived from an EMBL/GenBank/DDBJ whole genome shotgun (WGS) entry which is preliminary data.</text>
</comment>
<reference evidence="3 4" key="1">
    <citation type="submission" date="2016-03" db="EMBL/GenBank/DDBJ databases">
        <authorList>
            <person name="Ploux O."/>
        </authorList>
    </citation>
    <scope>NUCLEOTIDE SEQUENCE [LARGE SCALE GENOMIC DNA]</scope>
    <source>
        <strain evidence="3 4">R0</strain>
    </source>
</reference>
<dbReference type="Gene3D" id="3.40.50.720">
    <property type="entry name" value="NAD(P)-binding Rossmann-like Domain"/>
    <property type="match status" value="1"/>
</dbReference>
<evidence type="ECO:0000256" key="1">
    <source>
        <dbReference type="ARBA" id="ARBA00007637"/>
    </source>
</evidence>
<dbReference type="Proteomes" id="UP000075320">
    <property type="component" value="Unassembled WGS sequence"/>
</dbReference>
<comment type="similarity">
    <text evidence="1">Belongs to the NAD(P)-dependent epimerase/dehydratase family.</text>
</comment>
<name>A0A150WLJ7_BDEBC</name>
<dbReference type="PANTHER" id="PTHR43000">
    <property type="entry name" value="DTDP-D-GLUCOSE 4,6-DEHYDRATASE-RELATED"/>
    <property type="match status" value="1"/>
</dbReference>
<protein>
    <recommendedName>
        <fullName evidence="2">NAD-dependent epimerase/dehydratase domain-containing protein</fullName>
    </recommendedName>
</protein>